<name>A0A0C2C213_9BILA</name>
<evidence type="ECO:0000313" key="2">
    <source>
        <dbReference type="Proteomes" id="UP000054047"/>
    </source>
</evidence>
<feature type="non-terminal residue" evidence="1">
    <location>
        <position position="134"/>
    </location>
</feature>
<sequence length="134" mass="15515">LYLQRTHACIGGFYRGFDDAGQEDQVRRHQTDRDEETPATERHLRHWRRTVPWNCDSRGVGGVGVLVNTNLAMNIDSFEQLTTRIGRLRLRRCGSVPALTIFVAYAPTSSYDDGIEAFCIDLEKFYRKDHTFYK</sequence>
<evidence type="ECO:0000313" key="1">
    <source>
        <dbReference type="EMBL" id="KIH43637.1"/>
    </source>
</evidence>
<accession>A0A0C2C213</accession>
<proteinExistence type="predicted"/>
<dbReference type="AlphaFoldDB" id="A0A0C2C213"/>
<reference evidence="1 2" key="1">
    <citation type="submission" date="2013-12" db="EMBL/GenBank/DDBJ databases">
        <title>Draft genome of the parsitic nematode Ancylostoma duodenale.</title>
        <authorList>
            <person name="Mitreva M."/>
        </authorList>
    </citation>
    <scope>NUCLEOTIDE SEQUENCE [LARGE SCALE GENOMIC DNA]</scope>
    <source>
        <strain evidence="1 2">Zhejiang</strain>
    </source>
</reference>
<keyword evidence="2" id="KW-1185">Reference proteome</keyword>
<feature type="non-terminal residue" evidence="1">
    <location>
        <position position="1"/>
    </location>
</feature>
<organism evidence="1 2">
    <name type="scientific">Ancylostoma duodenale</name>
    <dbReference type="NCBI Taxonomy" id="51022"/>
    <lineage>
        <taxon>Eukaryota</taxon>
        <taxon>Metazoa</taxon>
        <taxon>Ecdysozoa</taxon>
        <taxon>Nematoda</taxon>
        <taxon>Chromadorea</taxon>
        <taxon>Rhabditida</taxon>
        <taxon>Rhabditina</taxon>
        <taxon>Rhabditomorpha</taxon>
        <taxon>Strongyloidea</taxon>
        <taxon>Ancylostomatidae</taxon>
        <taxon>Ancylostomatinae</taxon>
        <taxon>Ancylostoma</taxon>
    </lineage>
</organism>
<dbReference type="Proteomes" id="UP000054047">
    <property type="component" value="Unassembled WGS sequence"/>
</dbReference>
<dbReference type="EMBL" id="KN784052">
    <property type="protein sequence ID" value="KIH43637.1"/>
    <property type="molecule type" value="Genomic_DNA"/>
</dbReference>
<gene>
    <name evidence="1" type="ORF">ANCDUO_26352</name>
</gene>
<protein>
    <submittedName>
        <fullName evidence="1">Uncharacterized protein</fullName>
    </submittedName>
</protein>
<dbReference type="OrthoDB" id="5893860at2759"/>